<dbReference type="Gene3D" id="3.90.1300.10">
    <property type="entry name" value="Amidase signature (AS) domain"/>
    <property type="match status" value="1"/>
</dbReference>
<evidence type="ECO:0000259" key="1">
    <source>
        <dbReference type="Pfam" id="PF01425"/>
    </source>
</evidence>
<dbReference type="InterPro" id="IPR023631">
    <property type="entry name" value="Amidase_dom"/>
</dbReference>
<reference evidence="2" key="1">
    <citation type="journal article" date="2014" name="Int. J. Syst. Evol. Microbiol.">
        <title>Complete genome sequence of Corynebacterium casei LMG S-19264T (=DSM 44701T), isolated from a smear-ripened cheese.</title>
        <authorList>
            <consortium name="US DOE Joint Genome Institute (JGI-PGF)"/>
            <person name="Walter F."/>
            <person name="Albersmeier A."/>
            <person name="Kalinowski J."/>
            <person name="Ruckert C."/>
        </authorList>
    </citation>
    <scope>NUCLEOTIDE SEQUENCE</scope>
    <source>
        <strain evidence="2">CGMCC 1.15179</strain>
    </source>
</reference>
<keyword evidence="3" id="KW-1185">Reference proteome</keyword>
<organism evidence="2 3">
    <name type="scientific">Marinithermofilum abyssi</name>
    <dbReference type="NCBI Taxonomy" id="1571185"/>
    <lineage>
        <taxon>Bacteria</taxon>
        <taxon>Bacillati</taxon>
        <taxon>Bacillota</taxon>
        <taxon>Bacilli</taxon>
        <taxon>Bacillales</taxon>
        <taxon>Thermoactinomycetaceae</taxon>
        <taxon>Marinithermofilum</taxon>
    </lineage>
</organism>
<dbReference type="RefSeq" id="WP_188649001.1">
    <property type="nucleotide sequence ID" value="NZ_BMHQ01000017.1"/>
</dbReference>
<comment type="caution">
    <text evidence="2">The sequence shown here is derived from an EMBL/GenBank/DDBJ whole genome shotgun (WGS) entry which is preliminary data.</text>
</comment>
<dbReference type="EMBL" id="BMHQ01000017">
    <property type="protein sequence ID" value="GGE28491.1"/>
    <property type="molecule type" value="Genomic_DNA"/>
</dbReference>
<reference evidence="2" key="2">
    <citation type="submission" date="2020-09" db="EMBL/GenBank/DDBJ databases">
        <authorList>
            <person name="Sun Q."/>
            <person name="Zhou Y."/>
        </authorList>
    </citation>
    <scope>NUCLEOTIDE SEQUENCE</scope>
    <source>
        <strain evidence="2">CGMCC 1.15179</strain>
    </source>
</reference>
<feature type="domain" description="Amidase" evidence="1">
    <location>
        <begin position="29"/>
        <end position="453"/>
    </location>
</feature>
<evidence type="ECO:0000313" key="3">
    <source>
        <dbReference type="Proteomes" id="UP000625210"/>
    </source>
</evidence>
<dbReference type="Pfam" id="PF01425">
    <property type="entry name" value="Amidase"/>
    <property type="match status" value="1"/>
</dbReference>
<dbReference type="GO" id="GO:0003824">
    <property type="term" value="F:catalytic activity"/>
    <property type="evidence" value="ECO:0007669"/>
    <property type="project" value="InterPro"/>
</dbReference>
<dbReference type="Proteomes" id="UP000625210">
    <property type="component" value="Unassembled WGS sequence"/>
</dbReference>
<dbReference type="PANTHER" id="PTHR11895">
    <property type="entry name" value="TRANSAMIDASE"/>
    <property type="match status" value="1"/>
</dbReference>
<dbReference type="SUPFAM" id="SSF75304">
    <property type="entry name" value="Amidase signature (AS) enzymes"/>
    <property type="match status" value="1"/>
</dbReference>
<sequence length="477" mass="52763">MGVDSYECLFWSLSALAGEIKAKRISPVEVTEKLLNRIHEIDQTYNSYITVMEETAREATKKTETEIMGGNYRGPLHGVPIGLKDIINTKNARTTMGSEIFKDYIPDCDATVVEKLEQAGAIIIGKLNTHQFAYGPTGDRSYFGPARNPLDPTKITGGSSSGSGASVAAYLNYGALGTDTSGSIRIPATLCGIVGMKPTFGRVSKYGVFPLSWTLDHVGPMTRTVRDNALMLNVLSGYDEKDPYSVKTEQEDFTRRLEEGIEGAVVGVPTNFYFDHLDPVVAEKVSGSLNLLRELGAEVRELEIDRLEEISQSQQLVLKSDAYAIHKERREGYPDQWDEEVKERLLLGADIKAYEYARAQQMRHVAVQSFQKAMENVSVLVTPSLPILAPDIGQRELDLPGYEGQHIRWALIRLPGPTNVNGFPSLTVPCGYSDTGLPVGLQFIGRPFDEATLYRFGHAFEQALGLENRLETFKKTI</sequence>
<name>A0A8J2VEA8_9BACL</name>
<proteinExistence type="predicted"/>
<protein>
    <submittedName>
        <fullName evidence="2">Amidase</fullName>
    </submittedName>
</protein>
<evidence type="ECO:0000313" key="2">
    <source>
        <dbReference type="EMBL" id="GGE28491.1"/>
    </source>
</evidence>
<dbReference type="PANTHER" id="PTHR11895:SF176">
    <property type="entry name" value="AMIDASE AMID-RELATED"/>
    <property type="match status" value="1"/>
</dbReference>
<dbReference type="InterPro" id="IPR000120">
    <property type="entry name" value="Amidase"/>
</dbReference>
<dbReference type="InterPro" id="IPR036928">
    <property type="entry name" value="AS_sf"/>
</dbReference>
<accession>A0A8J2VEA8</accession>
<dbReference type="AlphaFoldDB" id="A0A8J2VEA8"/>
<gene>
    <name evidence="2" type="ORF">GCM10011571_33180</name>
</gene>